<keyword evidence="3 9" id="KW-0732">Signal</keyword>
<dbReference type="PROSITE" id="PS51212">
    <property type="entry name" value="WSC"/>
    <property type="match status" value="1"/>
</dbReference>
<dbReference type="PANTHER" id="PTHR24269">
    <property type="entry name" value="KREMEN PROTEIN"/>
    <property type="match status" value="1"/>
</dbReference>
<evidence type="ECO:0000313" key="12">
    <source>
        <dbReference type="Proteomes" id="UP000095085"/>
    </source>
</evidence>
<protein>
    <recommendedName>
        <fullName evidence="10">WSC domain-containing protein</fullName>
    </recommendedName>
</protein>
<name>A0A1E4RI25_9ASCO</name>
<reference evidence="12" key="1">
    <citation type="submission" date="2016-05" db="EMBL/GenBank/DDBJ databases">
        <title>Comparative genomics of biotechnologically important yeasts.</title>
        <authorList>
            <consortium name="DOE Joint Genome Institute"/>
            <person name="Riley R."/>
            <person name="Haridas S."/>
            <person name="Wolfe K.H."/>
            <person name="Lopes M.R."/>
            <person name="Hittinger C.T."/>
            <person name="Goker M."/>
            <person name="Salamov A."/>
            <person name="Wisecaver J."/>
            <person name="Long T.M."/>
            <person name="Aerts A.L."/>
            <person name="Barry K."/>
            <person name="Choi C."/>
            <person name="Clum A."/>
            <person name="Coughlan A.Y."/>
            <person name="Deshpande S."/>
            <person name="Douglass A.P."/>
            <person name="Hanson S.J."/>
            <person name="Klenk H.-P."/>
            <person name="Labutti K."/>
            <person name="Lapidus A."/>
            <person name="Lindquist E."/>
            <person name="Lipzen A."/>
            <person name="Meier-Kolthoff J.P."/>
            <person name="Ohm R.A."/>
            <person name="Otillar R.P."/>
            <person name="Pangilinan J."/>
            <person name="Peng Y."/>
            <person name="Rokas A."/>
            <person name="Rosa C.A."/>
            <person name="Scheuner C."/>
            <person name="Sibirny A.A."/>
            <person name="Slot J.C."/>
            <person name="Stielow J.B."/>
            <person name="Sun H."/>
            <person name="Kurtzman C.P."/>
            <person name="Blackwell M."/>
            <person name="Grigoriev I.V."/>
            <person name="Jeffries T.W."/>
        </authorList>
    </citation>
    <scope>NUCLEOTIDE SEQUENCE [LARGE SCALE GENOMIC DNA]</scope>
    <source>
        <strain evidence="12">NRRL Y-1933</strain>
    </source>
</reference>
<keyword evidence="12" id="KW-1185">Reference proteome</keyword>
<sequence length="300" mass="30821">MKFLGKLYFLLSVLSVLLVAQADDYVGCFSAIGNDKSRGTNMYQTPSKCVEECSDYPYVALKNGNECYCLFGKPTHETDASKCSTSCYGYGDAVCGGEDVFGVYKGDGDASSSSASSDSSSTSSSSSSSSLSKSSSSSSASITSGPSSSDSHDSKTTEVVTTSLSSENGKMVYKTVTISAPSSTSSSDSSDSSDSSNKSSGSSSKVGPIVGGVVGGIGGAIVLAALAFFIIRHKNKDDDEDEEEFYDKANDGLGLGRGGTAKTRKVASPLDMPMSNPFVHPSENDDDISAPGATGPSFFG</sequence>
<dbReference type="InterPro" id="IPR002889">
    <property type="entry name" value="WSC_carb-bd"/>
</dbReference>
<dbReference type="SMART" id="SM00321">
    <property type="entry name" value="WSC"/>
    <property type="match status" value="1"/>
</dbReference>
<dbReference type="RefSeq" id="XP_020075989.1">
    <property type="nucleotide sequence ID" value="XM_020223045.1"/>
</dbReference>
<dbReference type="InterPro" id="IPR051836">
    <property type="entry name" value="Kremen_rcpt"/>
</dbReference>
<keyword evidence="4 8" id="KW-1133">Transmembrane helix</keyword>
<evidence type="ECO:0000256" key="3">
    <source>
        <dbReference type="ARBA" id="ARBA00022729"/>
    </source>
</evidence>
<feature type="region of interest" description="Disordered" evidence="7">
    <location>
        <begin position="179"/>
        <end position="207"/>
    </location>
</feature>
<accession>A0A1E4RI25</accession>
<dbReference type="OrthoDB" id="5985073at2759"/>
<dbReference type="Proteomes" id="UP000095085">
    <property type="component" value="Unassembled WGS sequence"/>
</dbReference>
<feature type="region of interest" description="Disordered" evidence="7">
    <location>
        <begin position="111"/>
        <end position="164"/>
    </location>
</feature>
<dbReference type="PANTHER" id="PTHR24269:SF16">
    <property type="entry name" value="PROTEIN SLG1"/>
    <property type="match status" value="1"/>
</dbReference>
<evidence type="ECO:0000256" key="4">
    <source>
        <dbReference type="ARBA" id="ARBA00022989"/>
    </source>
</evidence>
<keyword evidence="2 8" id="KW-0812">Transmembrane</keyword>
<feature type="chain" id="PRO_5009162287" description="WSC domain-containing protein" evidence="9">
    <location>
        <begin position="23"/>
        <end position="300"/>
    </location>
</feature>
<dbReference type="GeneID" id="30997594"/>
<evidence type="ECO:0000256" key="9">
    <source>
        <dbReference type="SAM" id="SignalP"/>
    </source>
</evidence>
<evidence type="ECO:0000256" key="2">
    <source>
        <dbReference type="ARBA" id="ARBA00022692"/>
    </source>
</evidence>
<evidence type="ECO:0000313" key="11">
    <source>
        <dbReference type="EMBL" id="ODV66922.1"/>
    </source>
</evidence>
<evidence type="ECO:0000256" key="7">
    <source>
        <dbReference type="SAM" id="MobiDB-lite"/>
    </source>
</evidence>
<feature type="signal peptide" evidence="9">
    <location>
        <begin position="1"/>
        <end position="22"/>
    </location>
</feature>
<keyword evidence="6" id="KW-0325">Glycoprotein</keyword>
<dbReference type="Pfam" id="PF01822">
    <property type="entry name" value="WSC"/>
    <property type="match status" value="1"/>
</dbReference>
<feature type="compositionally biased region" description="Low complexity" evidence="7">
    <location>
        <begin position="111"/>
        <end position="149"/>
    </location>
</feature>
<dbReference type="GO" id="GO:0005886">
    <property type="term" value="C:plasma membrane"/>
    <property type="evidence" value="ECO:0007669"/>
    <property type="project" value="TreeGrafter"/>
</dbReference>
<evidence type="ECO:0000256" key="5">
    <source>
        <dbReference type="ARBA" id="ARBA00023136"/>
    </source>
</evidence>
<evidence type="ECO:0000256" key="8">
    <source>
        <dbReference type="SAM" id="Phobius"/>
    </source>
</evidence>
<dbReference type="EMBL" id="KV454541">
    <property type="protein sequence ID" value="ODV66922.1"/>
    <property type="molecule type" value="Genomic_DNA"/>
</dbReference>
<keyword evidence="5 8" id="KW-0472">Membrane</keyword>
<gene>
    <name evidence="11" type="ORF">HYPBUDRAFT_205333</name>
</gene>
<dbReference type="AlphaFoldDB" id="A0A1E4RI25"/>
<comment type="subcellular location">
    <subcellularLocation>
        <location evidence="1">Membrane</location>
        <topology evidence="1">Single-pass membrane protein</topology>
    </subcellularLocation>
</comment>
<evidence type="ECO:0000259" key="10">
    <source>
        <dbReference type="PROSITE" id="PS51212"/>
    </source>
</evidence>
<feature type="transmembrane region" description="Helical" evidence="8">
    <location>
        <begin position="209"/>
        <end position="231"/>
    </location>
</feature>
<organism evidence="11 12">
    <name type="scientific">Hyphopichia burtonii NRRL Y-1933</name>
    <dbReference type="NCBI Taxonomy" id="984485"/>
    <lineage>
        <taxon>Eukaryota</taxon>
        <taxon>Fungi</taxon>
        <taxon>Dikarya</taxon>
        <taxon>Ascomycota</taxon>
        <taxon>Saccharomycotina</taxon>
        <taxon>Pichiomycetes</taxon>
        <taxon>Debaryomycetaceae</taxon>
        <taxon>Hyphopichia</taxon>
    </lineage>
</organism>
<proteinExistence type="predicted"/>
<evidence type="ECO:0000256" key="6">
    <source>
        <dbReference type="ARBA" id="ARBA00023180"/>
    </source>
</evidence>
<dbReference type="STRING" id="984485.A0A1E4RI25"/>
<feature type="region of interest" description="Disordered" evidence="7">
    <location>
        <begin position="266"/>
        <end position="300"/>
    </location>
</feature>
<evidence type="ECO:0000256" key="1">
    <source>
        <dbReference type="ARBA" id="ARBA00004167"/>
    </source>
</evidence>
<feature type="domain" description="WSC" evidence="10">
    <location>
        <begin position="22"/>
        <end position="107"/>
    </location>
</feature>